<dbReference type="GeneTree" id="ENSGT00940000154901"/>
<organism evidence="7 8">
    <name type="scientific">Eptatretus burgeri</name>
    <name type="common">Inshore hagfish</name>
    <dbReference type="NCBI Taxonomy" id="7764"/>
    <lineage>
        <taxon>Eukaryota</taxon>
        <taxon>Metazoa</taxon>
        <taxon>Chordata</taxon>
        <taxon>Craniata</taxon>
        <taxon>Vertebrata</taxon>
        <taxon>Cyclostomata</taxon>
        <taxon>Myxini</taxon>
        <taxon>Myxiniformes</taxon>
        <taxon>Myxinidae</taxon>
        <taxon>Eptatretinae</taxon>
        <taxon>Eptatretus</taxon>
    </lineage>
</organism>
<reference evidence="7" key="1">
    <citation type="submission" date="2025-08" db="UniProtKB">
        <authorList>
            <consortium name="Ensembl"/>
        </authorList>
    </citation>
    <scope>IDENTIFICATION</scope>
</reference>
<keyword evidence="4 6" id="KW-0472">Membrane</keyword>
<feature type="compositionally biased region" description="Basic and acidic residues" evidence="5">
    <location>
        <begin position="216"/>
        <end position="225"/>
    </location>
</feature>
<evidence type="ECO:0000256" key="2">
    <source>
        <dbReference type="ARBA" id="ARBA00022692"/>
    </source>
</evidence>
<protein>
    <recommendedName>
        <fullName evidence="9">Organic cation transporter protein</fullName>
    </recommendedName>
</protein>
<proteinExistence type="predicted"/>
<evidence type="ECO:0000256" key="1">
    <source>
        <dbReference type="ARBA" id="ARBA00004141"/>
    </source>
</evidence>
<dbReference type="AlphaFoldDB" id="A0A8C4WT66"/>
<dbReference type="SUPFAM" id="SSF103473">
    <property type="entry name" value="MFS general substrate transporter"/>
    <property type="match status" value="1"/>
</dbReference>
<dbReference type="InterPro" id="IPR036259">
    <property type="entry name" value="MFS_trans_sf"/>
</dbReference>
<evidence type="ECO:0000313" key="8">
    <source>
        <dbReference type="Proteomes" id="UP000694388"/>
    </source>
</evidence>
<dbReference type="Gene3D" id="1.20.1250.20">
    <property type="entry name" value="MFS general substrate transporter like domains"/>
    <property type="match status" value="1"/>
</dbReference>
<evidence type="ECO:0000256" key="5">
    <source>
        <dbReference type="SAM" id="MobiDB-lite"/>
    </source>
</evidence>
<evidence type="ECO:0000256" key="4">
    <source>
        <dbReference type="ARBA" id="ARBA00023136"/>
    </source>
</evidence>
<dbReference type="PANTHER" id="PTHR24064">
    <property type="entry name" value="SOLUTE CARRIER FAMILY 22 MEMBER"/>
    <property type="match status" value="1"/>
</dbReference>
<evidence type="ECO:0008006" key="9">
    <source>
        <dbReference type="Google" id="ProtNLM"/>
    </source>
</evidence>
<dbReference type="Proteomes" id="UP000694388">
    <property type="component" value="Unplaced"/>
</dbReference>
<dbReference type="OMA" id="TICWTAN"/>
<feature type="transmembrane region" description="Helical" evidence="6">
    <location>
        <begin position="168"/>
        <end position="184"/>
    </location>
</feature>
<sequence length="225" mass="24696">MKTYTFLDLVKTATLRKRTFTMLFIWFATSFSYYGLALNLQGFKVNIYLLMVLFGLVDYPAKLAGLLTAYYIGRRAAQMAALLLAGFTSVALIFIAEDMAILRASLAVFGKGFLGCAFNIVYLLTGELFPTVMRQTSIGAGSTMARVGAMLAPLVIHSGDIYPLLPQIVYAVVCLSAGLAALMLPETRNTNLPDTVDDLQKKKGRKAQQMKNQSVLDERESSTSF</sequence>
<evidence type="ECO:0000313" key="7">
    <source>
        <dbReference type="Ensembl" id="ENSEBUP00000010205.1"/>
    </source>
</evidence>
<feature type="transmembrane region" description="Helical" evidence="6">
    <location>
        <begin position="102"/>
        <end position="124"/>
    </location>
</feature>
<name>A0A8C4WT66_EPTBU</name>
<comment type="subcellular location">
    <subcellularLocation>
        <location evidence="1">Membrane</location>
        <topology evidence="1">Multi-pass membrane protein</topology>
    </subcellularLocation>
</comment>
<evidence type="ECO:0000256" key="3">
    <source>
        <dbReference type="ARBA" id="ARBA00022989"/>
    </source>
</evidence>
<evidence type="ECO:0000256" key="6">
    <source>
        <dbReference type="SAM" id="Phobius"/>
    </source>
</evidence>
<feature type="transmembrane region" description="Helical" evidence="6">
    <location>
        <begin position="79"/>
        <end position="96"/>
    </location>
</feature>
<reference evidence="7" key="2">
    <citation type="submission" date="2025-09" db="UniProtKB">
        <authorList>
            <consortium name="Ensembl"/>
        </authorList>
    </citation>
    <scope>IDENTIFICATION</scope>
</reference>
<accession>A0A8C4WT66</accession>
<dbReference type="Ensembl" id="ENSEBUT00000010748.1">
    <property type="protein sequence ID" value="ENSEBUP00000010205.1"/>
    <property type="gene ID" value="ENSEBUG00000006557.1"/>
</dbReference>
<keyword evidence="3 6" id="KW-1133">Transmembrane helix</keyword>
<feature type="region of interest" description="Disordered" evidence="5">
    <location>
        <begin position="193"/>
        <end position="225"/>
    </location>
</feature>
<dbReference type="GO" id="GO:0016020">
    <property type="term" value="C:membrane"/>
    <property type="evidence" value="ECO:0007669"/>
    <property type="project" value="UniProtKB-SubCell"/>
</dbReference>
<keyword evidence="8" id="KW-1185">Reference proteome</keyword>
<keyword evidence="2 6" id="KW-0812">Transmembrane</keyword>
<feature type="transmembrane region" description="Helical" evidence="6">
    <location>
        <begin position="47"/>
        <end position="72"/>
    </location>
</feature>
<feature type="transmembrane region" description="Helical" evidence="6">
    <location>
        <begin position="20"/>
        <end position="41"/>
    </location>
</feature>
<feature type="transmembrane region" description="Helical" evidence="6">
    <location>
        <begin position="136"/>
        <end position="156"/>
    </location>
</feature>